<proteinExistence type="predicted"/>
<sequence>MATEKKRILSENLDYLAKTINVDQVVKKTEEMYPSFLNNGDVVALNVRKREARALHLLDIFKEKKDGYDKLYKILKATNHSTTVLKTLEPGVDSKQPAASPLPKTQEKSLDKDQALILAMKEMMEMSNQRMVAEMKAGQREMSDQLVTFKDNIICEITGLREAMDRIANLEDSMKIETSSREDLRKIIQALVQEFTTFKEEYRKTVDKLNKLEKQGSYDEAKLNNFIDKLNNFGTHGEEKLWKEIEKLREELVSLRKWTEDNCGKMQKRLECIEEDQKG</sequence>
<protein>
    <submittedName>
        <fullName evidence="2">Uncharacterized protein PFB0765w-like isoform X2</fullName>
    </submittedName>
</protein>
<keyword evidence="1" id="KW-1185">Reference proteome</keyword>
<evidence type="ECO:0000313" key="2">
    <source>
        <dbReference type="RefSeq" id="XP_006816503.1"/>
    </source>
</evidence>
<name>A0ABM0M912_SACKO</name>
<dbReference type="InterPro" id="IPR011029">
    <property type="entry name" value="DEATH-like_dom_sf"/>
</dbReference>
<dbReference type="SUPFAM" id="SSF58100">
    <property type="entry name" value="Bacterial hemolysins"/>
    <property type="match status" value="1"/>
</dbReference>
<reference evidence="2" key="1">
    <citation type="submission" date="2025-08" db="UniProtKB">
        <authorList>
            <consortium name="RefSeq"/>
        </authorList>
    </citation>
    <scope>IDENTIFICATION</scope>
    <source>
        <tissue evidence="2">Testes</tissue>
    </source>
</reference>
<organism evidence="1 2">
    <name type="scientific">Saccoglossus kowalevskii</name>
    <name type="common">Acorn worm</name>
    <dbReference type="NCBI Taxonomy" id="10224"/>
    <lineage>
        <taxon>Eukaryota</taxon>
        <taxon>Metazoa</taxon>
        <taxon>Hemichordata</taxon>
        <taxon>Enteropneusta</taxon>
        <taxon>Harrimaniidae</taxon>
        <taxon>Saccoglossus</taxon>
    </lineage>
</organism>
<dbReference type="Gene3D" id="1.10.533.10">
    <property type="entry name" value="Death Domain, Fas"/>
    <property type="match status" value="1"/>
</dbReference>
<gene>
    <name evidence="2" type="primary">LOC100368834</name>
</gene>
<dbReference type="Proteomes" id="UP000694865">
    <property type="component" value="Unplaced"/>
</dbReference>
<evidence type="ECO:0000313" key="1">
    <source>
        <dbReference type="Proteomes" id="UP000694865"/>
    </source>
</evidence>
<accession>A0ABM0M912</accession>
<dbReference type="RefSeq" id="XP_006816503.1">
    <property type="nucleotide sequence ID" value="XM_006816440.1"/>
</dbReference>
<dbReference type="GeneID" id="100368834"/>